<protein>
    <submittedName>
        <fullName evidence="2">Uncharacterized protein</fullName>
    </submittedName>
</protein>
<sequence length="36" mass="4348">MRDSDTKIVWKKLYTIVLVANALYLLFFYWITSTFS</sequence>
<keyword evidence="1" id="KW-0812">Transmembrane</keyword>
<evidence type="ECO:0000313" key="3">
    <source>
        <dbReference type="Proteomes" id="UP000198521"/>
    </source>
</evidence>
<accession>A0A1H7HZB4</accession>
<gene>
    <name evidence="2" type="ORF">SAMN04487910_0780</name>
</gene>
<keyword evidence="3" id="KW-1185">Reference proteome</keyword>
<dbReference type="EMBL" id="FOAB01000001">
    <property type="protein sequence ID" value="SEK54480.1"/>
    <property type="molecule type" value="Genomic_DNA"/>
</dbReference>
<dbReference type="STRING" id="1038014.SAMN04487910_0780"/>
<evidence type="ECO:0000256" key="1">
    <source>
        <dbReference type="SAM" id="Phobius"/>
    </source>
</evidence>
<dbReference type="AlphaFoldDB" id="A0A1H7HZB4"/>
<proteinExistence type="predicted"/>
<keyword evidence="1" id="KW-1133">Transmembrane helix</keyword>
<dbReference type="Proteomes" id="UP000198521">
    <property type="component" value="Unassembled WGS sequence"/>
</dbReference>
<name>A0A1H7HZB4_AQUAM</name>
<organism evidence="2 3">
    <name type="scientific">Aquimarina amphilecti</name>
    <dbReference type="NCBI Taxonomy" id="1038014"/>
    <lineage>
        <taxon>Bacteria</taxon>
        <taxon>Pseudomonadati</taxon>
        <taxon>Bacteroidota</taxon>
        <taxon>Flavobacteriia</taxon>
        <taxon>Flavobacteriales</taxon>
        <taxon>Flavobacteriaceae</taxon>
        <taxon>Aquimarina</taxon>
    </lineage>
</organism>
<evidence type="ECO:0000313" key="2">
    <source>
        <dbReference type="EMBL" id="SEK54480.1"/>
    </source>
</evidence>
<reference evidence="2 3" key="1">
    <citation type="submission" date="2016-10" db="EMBL/GenBank/DDBJ databases">
        <authorList>
            <person name="de Groot N.N."/>
        </authorList>
    </citation>
    <scope>NUCLEOTIDE SEQUENCE [LARGE SCALE GENOMIC DNA]</scope>
    <source>
        <strain evidence="2 3">DSM 25232</strain>
    </source>
</reference>
<keyword evidence="1" id="KW-0472">Membrane</keyword>
<feature type="transmembrane region" description="Helical" evidence="1">
    <location>
        <begin position="12"/>
        <end position="31"/>
    </location>
</feature>